<evidence type="ECO:0000256" key="1">
    <source>
        <dbReference type="PROSITE-ProRule" id="PRU01076"/>
    </source>
</evidence>
<name>A0ABR5MGN8_9BACI</name>
<dbReference type="InterPro" id="IPR037914">
    <property type="entry name" value="SpoVT-AbrB_sf"/>
</dbReference>
<dbReference type="InterPro" id="IPR040678">
    <property type="entry name" value="AbrB_C"/>
</dbReference>
<protein>
    <submittedName>
        <fullName evidence="3">Transition state regulator Abh</fullName>
    </submittedName>
</protein>
<dbReference type="SMART" id="SM00966">
    <property type="entry name" value="SpoVT_AbrB"/>
    <property type="match status" value="1"/>
</dbReference>
<dbReference type="PROSITE" id="PS51740">
    <property type="entry name" value="SPOVT_ABRB"/>
    <property type="match status" value="1"/>
</dbReference>
<feature type="domain" description="SpoVT-AbrB" evidence="2">
    <location>
        <begin position="5"/>
        <end position="50"/>
    </location>
</feature>
<gene>
    <name evidence="3" type="ORF">AFL42_14940</name>
</gene>
<proteinExistence type="predicted"/>
<keyword evidence="1" id="KW-0238">DNA-binding</keyword>
<comment type="caution">
    <text evidence="3">The sequence shown here is derived from an EMBL/GenBank/DDBJ whole genome shotgun (WGS) entry which is preliminary data.</text>
</comment>
<dbReference type="PANTHER" id="PTHR36432:SF4">
    <property type="entry name" value="TRANSITION STATE REGULATOR ABH-RELATED"/>
    <property type="match status" value="1"/>
</dbReference>
<organism evidence="3 4">
    <name type="scientific">Oceanobacillus caeni</name>
    <dbReference type="NCBI Taxonomy" id="405946"/>
    <lineage>
        <taxon>Bacteria</taxon>
        <taxon>Bacillati</taxon>
        <taxon>Bacillota</taxon>
        <taxon>Bacilli</taxon>
        <taxon>Bacillales</taxon>
        <taxon>Bacillaceae</taxon>
        <taxon>Oceanobacillus</taxon>
    </lineage>
</organism>
<evidence type="ECO:0000313" key="4">
    <source>
        <dbReference type="Proteomes" id="UP000037854"/>
    </source>
</evidence>
<keyword evidence="4" id="KW-1185">Reference proteome</keyword>
<dbReference type="SUPFAM" id="SSF89447">
    <property type="entry name" value="AbrB/MazE/MraZ-like"/>
    <property type="match status" value="1"/>
</dbReference>
<dbReference type="EMBL" id="LGTK01000071">
    <property type="protein sequence ID" value="KPH71533.1"/>
    <property type="molecule type" value="Genomic_DNA"/>
</dbReference>
<dbReference type="InterPro" id="IPR007159">
    <property type="entry name" value="SpoVT-AbrB_dom"/>
</dbReference>
<dbReference type="Pfam" id="PF18277">
    <property type="entry name" value="AbrB_C"/>
    <property type="match status" value="1"/>
</dbReference>
<dbReference type="Pfam" id="PF04014">
    <property type="entry name" value="MazE_antitoxin"/>
    <property type="match status" value="1"/>
</dbReference>
<dbReference type="PANTHER" id="PTHR36432">
    <property type="match status" value="1"/>
</dbReference>
<dbReference type="Gene3D" id="2.10.260.10">
    <property type="match status" value="1"/>
</dbReference>
<accession>A0ABR5MGN8</accession>
<evidence type="ECO:0000313" key="3">
    <source>
        <dbReference type="EMBL" id="KPH71533.1"/>
    </source>
</evidence>
<dbReference type="InterPro" id="IPR052731">
    <property type="entry name" value="B_subtilis_Trans_State_Reg"/>
</dbReference>
<dbReference type="RefSeq" id="WP_047186888.1">
    <property type="nucleotide sequence ID" value="NZ_JAHHXM010000012.1"/>
</dbReference>
<dbReference type="Proteomes" id="UP000037854">
    <property type="component" value="Unassembled WGS sequence"/>
</dbReference>
<sequence>MNSTGMFRKVDELGRVVLPVEIRNTLDIQPKDKMEISLDKNKIVLKKHQPNLTCQISGEYSEENLVLADGKIVLSQTSAKLLLKEIESLLNHND</sequence>
<dbReference type="NCBIfam" id="TIGR01439">
    <property type="entry name" value="lp_hng_hel_AbrB"/>
    <property type="match status" value="1"/>
</dbReference>
<reference evidence="3 4" key="1">
    <citation type="submission" date="2015-07" db="EMBL/GenBank/DDBJ databases">
        <title>High-quality draft genome sequence of Oceanobacillus caeni HM6, a bacillus isolated from a human feces.</title>
        <authorList>
            <person name="Kumar J."/>
            <person name="Verma M.K."/>
            <person name="Pandey R."/>
            <person name="Bhambi M."/>
            <person name="Chauhan N."/>
        </authorList>
    </citation>
    <scope>NUCLEOTIDE SEQUENCE [LARGE SCALE GENOMIC DNA]</scope>
    <source>
        <strain evidence="3 4">HM6</strain>
    </source>
</reference>
<evidence type="ECO:0000259" key="2">
    <source>
        <dbReference type="PROSITE" id="PS51740"/>
    </source>
</evidence>